<evidence type="ECO:0000256" key="3">
    <source>
        <dbReference type="ARBA" id="ARBA00022692"/>
    </source>
</evidence>
<feature type="transmembrane region" description="Helical" evidence="6">
    <location>
        <begin position="357"/>
        <end position="379"/>
    </location>
</feature>
<proteinExistence type="inferred from homology"/>
<dbReference type="Proteomes" id="UP000635278">
    <property type="component" value="Unassembled WGS sequence"/>
</dbReference>
<sequence length="499" mass="54108">MPEAAPFSDIGPAAADPRLSNSALLPTQDRNWSWFDYLSFWMSDVHSVGTYVTLGNLFAGDLPGMAVAAGLIIGIIIVQMLCNLVAIPSQQTGTPFPVVCRASFGVKGALIPAFVRGVIAICWYGIQTWLASNALVVLILKSAPSFTPWADLTQHGLAGLSTLGWAAFLALWLVQAAVFWRGIDAIRHFTEWAGPLIYVVMLALDLYLLQRVGFTTGLHSVIDSMTFTTAGSSLHDTIMAILPTVTLTVSYFSAPMLNFGDFARYGKSPDAIRHGNFWGLPVNFLAFTALTLTTIALTVPAFGIRIADPVETVARTDNTTVIVIAILAFMIATAGINVVVNFVSASFDFSNLAPDKISWRAAGLAAAFLSVFMTPWNLYNSPAAMHLTLDFLASLIGPFYGIIIADYFLISHRSISVPDLYSFSSKGRYWYKNGVNRPALLSLGLSALFANLTVFLPIFADFPGISWFVGSLCAMLLYPLLNQKRAATRPAEITMTSQR</sequence>
<dbReference type="CDD" id="cd11555">
    <property type="entry name" value="SLC-NCS1sbd_u1"/>
    <property type="match status" value="1"/>
</dbReference>
<dbReference type="PANTHER" id="PTHR30618">
    <property type="entry name" value="NCS1 FAMILY PURINE/PYRIMIDINE TRANSPORTER"/>
    <property type="match status" value="1"/>
</dbReference>
<dbReference type="PANTHER" id="PTHR30618:SF6">
    <property type="entry name" value="NCS1 FAMILY NUCLEOBASE:CATION SYMPORTER-1"/>
    <property type="match status" value="1"/>
</dbReference>
<reference evidence="7 8" key="1">
    <citation type="journal article" date="2020" name="Int. J. Syst. Evol. Microbiol.">
        <title>Novel acetic acid bacteria from cider fermentations: Acetobacter conturbans sp. nov. and Acetobacter fallax sp. nov.</title>
        <authorList>
            <person name="Sombolestani A.S."/>
            <person name="Cleenwerck I."/>
            <person name="Cnockaert M."/>
            <person name="Borremans W."/>
            <person name="Wieme A.D."/>
            <person name="De Vuyst L."/>
            <person name="Vandamme P."/>
        </authorList>
    </citation>
    <scope>NUCLEOTIDE SEQUENCE [LARGE SCALE GENOMIC DNA]</scope>
    <source>
        <strain evidence="7 8">LMG 30640</strain>
    </source>
</reference>
<dbReference type="InterPro" id="IPR001248">
    <property type="entry name" value="Pur-cyt_permease"/>
</dbReference>
<comment type="caution">
    <text evidence="7">The sequence shown here is derived from an EMBL/GenBank/DDBJ whole genome shotgun (WGS) entry which is preliminary data.</text>
</comment>
<dbReference type="Pfam" id="PF02133">
    <property type="entry name" value="Transp_cyt_pur"/>
    <property type="match status" value="1"/>
</dbReference>
<dbReference type="EMBL" id="WOTB01000002">
    <property type="protein sequence ID" value="NHN83322.1"/>
    <property type="molecule type" value="Genomic_DNA"/>
</dbReference>
<feature type="transmembrane region" description="Helical" evidence="6">
    <location>
        <begin position="322"/>
        <end position="345"/>
    </location>
</feature>
<comment type="similarity">
    <text evidence="2">Belongs to the purine-cytosine permease (2.A.39) family.</text>
</comment>
<feature type="transmembrane region" description="Helical" evidence="6">
    <location>
        <begin position="391"/>
        <end position="410"/>
    </location>
</feature>
<dbReference type="RefSeq" id="WP_173581768.1">
    <property type="nucleotide sequence ID" value="NZ_WOTB01000002.1"/>
</dbReference>
<evidence type="ECO:0000313" key="8">
    <source>
        <dbReference type="Proteomes" id="UP000635278"/>
    </source>
</evidence>
<feature type="transmembrane region" description="Helical" evidence="6">
    <location>
        <begin position="280"/>
        <end position="302"/>
    </location>
</feature>
<organism evidence="7 8">
    <name type="scientific">Acetobacter musti</name>
    <dbReference type="NCBI Taxonomy" id="864732"/>
    <lineage>
        <taxon>Bacteria</taxon>
        <taxon>Pseudomonadati</taxon>
        <taxon>Pseudomonadota</taxon>
        <taxon>Alphaproteobacteria</taxon>
        <taxon>Acetobacterales</taxon>
        <taxon>Acetobacteraceae</taxon>
        <taxon>Acetobacter</taxon>
    </lineage>
</organism>
<keyword evidence="5 6" id="KW-0472">Membrane</keyword>
<feature type="transmembrane region" description="Helical" evidence="6">
    <location>
        <begin position="465"/>
        <end position="481"/>
    </location>
</feature>
<feature type="transmembrane region" description="Helical" evidence="6">
    <location>
        <begin position="65"/>
        <end position="87"/>
    </location>
</feature>
<evidence type="ECO:0000313" key="7">
    <source>
        <dbReference type="EMBL" id="NHN83322.1"/>
    </source>
</evidence>
<feature type="transmembrane region" description="Helical" evidence="6">
    <location>
        <begin position="157"/>
        <end position="180"/>
    </location>
</feature>
<comment type="subcellular location">
    <subcellularLocation>
        <location evidence="1">Membrane</location>
        <topology evidence="1">Multi-pass membrane protein</topology>
    </subcellularLocation>
</comment>
<evidence type="ECO:0000256" key="5">
    <source>
        <dbReference type="ARBA" id="ARBA00023136"/>
    </source>
</evidence>
<feature type="transmembrane region" description="Helical" evidence="6">
    <location>
        <begin position="108"/>
        <end position="126"/>
    </location>
</feature>
<gene>
    <name evidence="7" type="ORF">GOB93_01535</name>
</gene>
<evidence type="ECO:0000256" key="6">
    <source>
        <dbReference type="SAM" id="Phobius"/>
    </source>
</evidence>
<evidence type="ECO:0000256" key="2">
    <source>
        <dbReference type="ARBA" id="ARBA00008974"/>
    </source>
</evidence>
<keyword evidence="4 6" id="KW-1133">Transmembrane helix</keyword>
<feature type="transmembrane region" description="Helical" evidence="6">
    <location>
        <begin position="438"/>
        <end position="459"/>
    </location>
</feature>
<keyword evidence="8" id="KW-1185">Reference proteome</keyword>
<evidence type="ECO:0000256" key="1">
    <source>
        <dbReference type="ARBA" id="ARBA00004141"/>
    </source>
</evidence>
<accession>A0ABX0JKB9</accession>
<feature type="transmembrane region" description="Helical" evidence="6">
    <location>
        <begin position="192"/>
        <end position="209"/>
    </location>
</feature>
<evidence type="ECO:0000256" key="4">
    <source>
        <dbReference type="ARBA" id="ARBA00022989"/>
    </source>
</evidence>
<keyword evidence="3 6" id="KW-0812">Transmembrane</keyword>
<protein>
    <submittedName>
        <fullName evidence="7">NCS1 family nucleobase:cation symporter-1</fullName>
    </submittedName>
</protein>
<name>A0ABX0JKB9_9PROT</name>
<dbReference type="InterPro" id="IPR045225">
    <property type="entry name" value="Uracil/uridine/allantoin_perm"/>
</dbReference>
<dbReference type="Gene3D" id="1.10.4160.10">
    <property type="entry name" value="Hydantoin permease"/>
    <property type="match status" value="1"/>
</dbReference>
<feature type="transmembrane region" description="Helical" evidence="6">
    <location>
        <begin position="238"/>
        <end position="259"/>
    </location>
</feature>